<evidence type="ECO:0000313" key="5">
    <source>
        <dbReference type="Proteomes" id="UP001187192"/>
    </source>
</evidence>
<reference evidence="4" key="1">
    <citation type="submission" date="2023-07" db="EMBL/GenBank/DDBJ databases">
        <title>draft genome sequence of fig (Ficus carica).</title>
        <authorList>
            <person name="Takahashi T."/>
            <person name="Nishimura K."/>
        </authorList>
    </citation>
    <scope>NUCLEOTIDE SEQUENCE</scope>
</reference>
<keyword evidence="5" id="KW-1185">Reference proteome</keyword>
<dbReference type="PANTHER" id="PTHR31147">
    <property type="entry name" value="ACYL TRANSFERASE 4"/>
    <property type="match status" value="1"/>
</dbReference>
<feature type="region of interest" description="Disordered" evidence="3">
    <location>
        <begin position="214"/>
        <end position="234"/>
    </location>
</feature>
<organism evidence="4 5">
    <name type="scientific">Ficus carica</name>
    <name type="common">Common fig</name>
    <dbReference type="NCBI Taxonomy" id="3494"/>
    <lineage>
        <taxon>Eukaryota</taxon>
        <taxon>Viridiplantae</taxon>
        <taxon>Streptophyta</taxon>
        <taxon>Embryophyta</taxon>
        <taxon>Tracheophyta</taxon>
        <taxon>Spermatophyta</taxon>
        <taxon>Magnoliopsida</taxon>
        <taxon>eudicotyledons</taxon>
        <taxon>Gunneridae</taxon>
        <taxon>Pentapetalae</taxon>
        <taxon>rosids</taxon>
        <taxon>fabids</taxon>
        <taxon>Rosales</taxon>
        <taxon>Moraceae</taxon>
        <taxon>Ficeae</taxon>
        <taxon>Ficus</taxon>
    </lineage>
</organism>
<dbReference type="GO" id="GO:0009836">
    <property type="term" value="P:fruit ripening, climacteric"/>
    <property type="evidence" value="ECO:0007669"/>
    <property type="project" value="UniProtKB-ARBA"/>
</dbReference>
<keyword evidence="2" id="KW-0808">Transferase</keyword>
<evidence type="ECO:0000256" key="2">
    <source>
        <dbReference type="ARBA" id="ARBA00022679"/>
    </source>
</evidence>
<accession>A0AA88D337</accession>
<comment type="caution">
    <text evidence="4">The sequence shown here is derived from an EMBL/GenBank/DDBJ whole genome shotgun (WGS) entry which is preliminary data.</text>
</comment>
<dbReference type="AlphaFoldDB" id="A0AA88D337"/>
<comment type="similarity">
    <text evidence="1">Belongs to the plant acyltransferase family.</text>
</comment>
<dbReference type="Pfam" id="PF02458">
    <property type="entry name" value="Transferase"/>
    <property type="match status" value="1"/>
</dbReference>
<evidence type="ECO:0000256" key="1">
    <source>
        <dbReference type="ARBA" id="ARBA00009861"/>
    </source>
</evidence>
<dbReference type="Proteomes" id="UP001187192">
    <property type="component" value="Unassembled WGS sequence"/>
</dbReference>
<sequence length="443" mass="49069">MSPASSPSLLFHVKHGVPKMIAPASPTPRELKPLSDIDDQEGLRFQIPFIFFYKSNPSVEGSDPISVVREALGKALVYYYPLAGRLKEGPNRKLVVDCTGELGVLFIAATADIRFEQFGGSIRPPFPNLDEFLYNVPGSDGILGCPLLLIQVTRLSCGGFILALRLNHTICDAFGIVQFLKTMSEMAKGAKFPSIPPVWQRELLNARTPPRITCSHQEYQDPTTSTTPSSNGPNTANFIQRSFFFGPNEIKAIRRHLPPNFPRCSQFVLLTACLWKCRTSALEFDPEQDVLMFSLVNARGKSFGALGLPSGYYGNAFAYPAAVAKAGDLCRNSLGFAVELMKKAIAEVSEEYFRSVADLMVIRGRPLYKTVGIFFVSDNRHVGYEEVDFEWGSPEYAGLATSFPVISFYMRCKSEGEEGVVVPISLPLVAMERFQQELEKMIT</sequence>
<evidence type="ECO:0000313" key="4">
    <source>
        <dbReference type="EMBL" id="GMN40841.1"/>
    </source>
</evidence>
<dbReference type="EMBL" id="BTGU01000011">
    <property type="protein sequence ID" value="GMN40841.1"/>
    <property type="molecule type" value="Genomic_DNA"/>
</dbReference>
<feature type="compositionally biased region" description="Low complexity" evidence="3">
    <location>
        <begin position="222"/>
        <end position="234"/>
    </location>
</feature>
<dbReference type="GO" id="GO:0016740">
    <property type="term" value="F:transferase activity"/>
    <property type="evidence" value="ECO:0007669"/>
    <property type="project" value="UniProtKB-KW"/>
</dbReference>
<dbReference type="InterPro" id="IPR050898">
    <property type="entry name" value="Plant_acyltransferase"/>
</dbReference>
<gene>
    <name evidence="4" type="ORF">TIFTF001_010064</name>
</gene>
<proteinExistence type="inferred from homology"/>
<dbReference type="InterPro" id="IPR023213">
    <property type="entry name" value="CAT-like_dom_sf"/>
</dbReference>
<protein>
    <submittedName>
        <fullName evidence="4">Uncharacterized protein</fullName>
    </submittedName>
</protein>
<evidence type="ECO:0000256" key="3">
    <source>
        <dbReference type="SAM" id="MobiDB-lite"/>
    </source>
</evidence>
<dbReference type="PANTHER" id="PTHR31147:SF66">
    <property type="entry name" value="OS05G0315700 PROTEIN"/>
    <property type="match status" value="1"/>
</dbReference>
<dbReference type="Gene3D" id="3.30.559.10">
    <property type="entry name" value="Chloramphenicol acetyltransferase-like domain"/>
    <property type="match status" value="2"/>
</dbReference>
<name>A0AA88D337_FICCA</name>